<dbReference type="Gene3D" id="3.40.50.2000">
    <property type="entry name" value="Glycogen Phosphorylase B"/>
    <property type="match status" value="1"/>
</dbReference>
<proteinExistence type="predicted"/>
<sequence>MRLTIAGFNGPGVRLHELGQYPRVVLAGRFDDPAELYESHRVFVAPTRYAAGIPYKIHEAASYGLPVVATDLLCRQLGWQDGVQIADGGMNDPALFADQIVRLYRSEELWNTLRDGALRAVEEQNSKSVFQERLLPF</sequence>
<protein>
    <submittedName>
        <fullName evidence="1">CAZy families GT2|GT4 protein</fullName>
    </submittedName>
</protein>
<organism evidence="1">
    <name type="scientific">uncultured Granulibacter sp</name>
    <dbReference type="NCBI Taxonomy" id="708631"/>
    <lineage>
        <taxon>Bacteria</taxon>
        <taxon>Pseudomonadati</taxon>
        <taxon>Pseudomonadota</taxon>
        <taxon>Alphaproteobacteria</taxon>
        <taxon>Acetobacterales</taxon>
        <taxon>Acetobacteraceae</taxon>
        <taxon>Granulibacter</taxon>
        <taxon>environmental samples</taxon>
    </lineage>
</organism>
<dbReference type="EMBL" id="KF120128">
    <property type="protein sequence ID" value="AIA87397.1"/>
    <property type="molecule type" value="Genomic_DNA"/>
</dbReference>
<evidence type="ECO:0000313" key="1">
    <source>
        <dbReference type="EMBL" id="AIA87397.1"/>
    </source>
</evidence>
<name>A0A060BXM9_9PROT</name>
<accession>A0A060BXM9</accession>
<reference evidence="1" key="1">
    <citation type="journal article" date="2013" name="Environ. Microbiol.">
        <title>Seasonally variable intestinal metagenomes of the red palm weevil (Rhynchophorus ferrugineus).</title>
        <authorList>
            <person name="Jia S."/>
            <person name="Zhang X."/>
            <person name="Zhang G."/>
            <person name="Yin A."/>
            <person name="Zhang S."/>
            <person name="Li F."/>
            <person name="Wang L."/>
            <person name="Zhao D."/>
            <person name="Yun Q."/>
            <person name="Tala"/>
            <person name="Wang J."/>
            <person name="Sun G."/>
            <person name="Baabdullah M."/>
            <person name="Yu X."/>
            <person name="Hu S."/>
            <person name="Al-Mssallem I.S."/>
            <person name="Yu J."/>
        </authorList>
    </citation>
    <scope>NUCLEOTIDE SEQUENCE</scope>
</reference>
<dbReference type="AlphaFoldDB" id="A0A060BXM9"/>
<dbReference type="SUPFAM" id="SSF53756">
    <property type="entry name" value="UDP-Glycosyltransferase/glycogen phosphorylase"/>
    <property type="match status" value="1"/>
</dbReference>
<dbReference type="Pfam" id="PF13692">
    <property type="entry name" value="Glyco_trans_1_4"/>
    <property type="match status" value="1"/>
</dbReference>